<comment type="subcellular location">
    <subcellularLocation>
        <location evidence="1">Cell membrane</location>
        <topology evidence="1">Multi-pass membrane protein</topology>
    </subcellularLocation>
</comment>
<keyword evidence="5 8" id="KW-1133">Transmembrane helix</keyword>
<dbReference type="Pfam" id="PF00005">
    <property type="entry name" value="ABC_tran"/>
    <property type="match status" value="1"/>
</dbReference>
<evidence type="ECO:0000313" key="12">
    <source>
        <dbReference type="Proteomes" id="UP000319210"/>
    </source>
</evidence>
<evidence type="ECO:0000256" key="8">
    <source>
        <dbReference type="SAM" id="Phobius"/>
    </source>
</evidence>
<feature type="transmembrane region" description="Helical" evidence="8">
    <location>
        <begin position="361"/>
        <end position="384"/>
    </location>
</feature>
<dbReference type="GO" id="GO:0005524">
    <property type="term" value="F:ATP binding"/>
    <property type="evidence" value="ECO:0007669"/>
    <property type="project" value="UniProtKB-KW"/>
</dbReference>
<sequence>MGGMSEPSDASARGVPGPRTAPQHTGPRPADSGPQHGGPQQGGPQQGDGQRTDAQPVDAQPVDAQPVDARDSGAQSAERSAPPSGGLRYVDVTGSREAAGRSIRLVDMARRLPQLVRRSLQLAWRVDRAATVGLLACQSVSGVLQAMGLLAIGGTLTALLAHGDVLHRLMQAWPSLVLLAGAAGARALLAITVNWLSSRLGPLMKREAEQMLLDGCTGVELCAYDEPDFNRDREAADRGAQVTGDLINEGQDLIAQAASFLAGAVVLAGVHPVLLPLLVAASLPQALSQVSAARVRYLANLRSNGDNRMLAVLRWHIYTKDAADQIRAGTMAPFLSGRYRDTVARINREDRTAADKGARMSLVGAVCGGLGSAIVWAAVVGLLASGRISVGHAGTAVFALQTVGQSVRGLVSVGSRAVRTGLYMDDWTGFLDKAGGFRMRRGARRPGPPRTIEIRSLSHRYSGKDRDALSEVSLTLRRGEVTALVGFNGSGKSTLSKLVSGLYLPTRGQVLWDGLPTAEADPQALWQQVALVPQDYARWPLTARENITLGQPSARGDTAVHDACGAAGADEVVARLGSGLDTLLAREWLNGEELSGGQWQRIALARAFFRPAGLLVLDEPTANLDPRAEHRLFQRLRGLARERVVLLVTHRITNLAVADRIVVLDEGRVVQDGTYPELAARPGLFQELLSYQVTADARPDAHEQPGAHP</sequence>
<dbReference type="AlphaFoldDB" id="A0A4Y3R6G2"/>
<proteinExistence type="predicted"/>
<dbReference type="GO" id="GO:0005886">
    <property type="term" value="C:plasma membrane"/>
    <property type="evidence" value="ECO:0007669"/>
    <property type="project" value="UniProtKB-SubCell"/>
</dbReference>
<feature type="transmembrane region" description="Helical" evidence="8">
    <location>
        <begin position="172"/>
        <end position="196"/>
    </location>
</feature>
<dbReference type="GO" id="GO:0016887">
    <property type="term" value="F:ATP hydrolysis activity"/>
    <property type="evidence" value="ECO:0007669"/>
    <property type="project" value="InterPro"/>
</dbReference>
<dbReference type="InterPro" id="IPR036640">
    <property type="entry name" value="ABC1_TM_sf"/>
</dbReference>
<name>A0A4Y3R6G2_STRCI</name>
<dbReference type="PROSITE" id="PS50893">
    <property type="entry name" value="ABC_TRANSPORTER_2"/>
    <property type="match status" value="1"/>
</dbReference>
<dbReference type="Proteomes" id="UP000319210">
    <property type="component" value="Unassembled WGS sequence"/>
</dbReference>
<dbReference type="InterPro" id="IPR003593">
    <property type="entry name" value="AAA+_ATPase"/>
</dbReference>
<evidence type="ECO:0000259" key="10">
    <source>
        <dbReference type="PROSITE" id="PS50929"/>
    </source>
</evidence>
<dbReference type="InterPro" id="IPR017871">
    <property type="entry name" value="ABC_transporter-like_CS"/>
</dbReference>
<dbReference type="PANTHER" id="PTHR43394:SF1">
    <property type="entry name" value="ATP-BINDING CASSETTE SUB-FAMILY B MEMBER 10, MITOCHONDRIAL"/>
    <property type="match status" value="1"/>
</dbReference>
<feature type="domain" description="ABC transmembrane type-1" evidence="10">
    <location>
        <begin position="132"/>
        <end position="419"/>
    </location>
</feature>
<dbReference type="EMBL" id="BJMM01000048">
    <property type="protein sequence ID" value="GEB53326.1"/>
    <property type="molecule type" value="Genomic_DNA"/>
</dbReference>
<dbReference type="Gene3D" id="3.40.50.300">
    <property type="entry name" value="P-loop containing nucleotide triphosphate hydrolases"/>
    <property type="match status" value="1"/>
</dbReference>
<accession>A0A4Y3R6G2</accession>
<keyword evidence="12" id="KW-1185">Reference proteome</keyword>
<reference evidence="11 12" key="1">
    <citation type="submission" date="2019-06" db="EMBL/GenBank/DDBJ databases">
        <title>Whole genome shotgun sequence of Streptomyces cacaoi subsp. cacaoi NBRC 12748.</title>
        <authorList>
            <person name="Hosoyama A."/>
            <person name="Uohara A."/>
            <person name="Ohji S."/>
            <person name="Ichikawa N."/>
        </authorList>
    </citation>
    <scope>NUCLEOTIDE SEQUENCE [LARGE SCALE GENOMIC DNA]</scope>
    <source>
        <strain evidence="11 12">NBRC 12748</strain>
    </source>
</reference>
<evidence type="ECO:0000313" key="11">
    <source>
        <dbReference type="EMBL" id="GEB53326.1"/>
    </source>
</evidence>
<dbReference type="InterPro" id="IPR011527">
    <property type="entry name" value="ABC1_TM_dom"/>
</dbReference>
<dbReference type="SUPFAM" id="SSF90123">
    <property type="entry name" value="ABC transporter transmembrane region"/>
    <property type="match status" value="1"/>
</dbReference>
<evidence type="ECO:0000256" key="3">
    <source>
        <dbReference type="ARBA" id="ARBA00022741"/>
    </source>
</evidence>
<keyword evidence="3" id="KW-0547">Nucleotide-binding</keyword>
<feature type="region of interest" description="Disordered" evidence="7">
    <location>
        <begin position="1"/>
        <end position="91"/>
    </location>
</feature>
<evidence type="ECO:0000256" key="6">
    <source>
        <dbReference type="ARBA" id="ARBA00023136"/>
    </source>
</evidence>
<dbReference type="Gene3D" id="1.20.1560.10">
    <property type="entry name" value="ABC transporter type 1, transmembrane domain"/>
    <property type="match status" value="1"/>
</dbReference>
<dbReference type="PANTHER" id="PTHR43394">
    <property type="entry name" value="ATP-DEPENDENT PERMEASE MDL1, MITOCHONDRIAL"/>
    <property type="match status" value="1"/>
</dbReference>
<comment type="caution">
    <text evidence="11">The sequence shown here is derived from an EMBL/GenBank/DDBJ whole genome shotgun (WGS) entry which is preliminary data.</text>
</comment>
<dbReference type="InterPro" id="IPR039421">
    <property type="entry name" value="Type_1_exporter"/>
</dbReference>
<evidence type="ECO:0000259" key="9">
    <source>
        <dbReference type="PROSITE" id="PS50893"/>
    </source>
</evidence>
<evidence type="ECO:0000256" key="4">
    <source>
        <dbReference type="ARBA" id="ARBA00022840"/>
    </source>
</evidence>
<evidence type="ECO:0000256" key="1">
    <source>
        <dbReference type="ARBA" id="ARBA00004651"/>
    </source>
</evidence>
<keyword evidence="2 8" id="KW-0812">Transmembrane</keyword>
<dbReference type="SUPFAM" id="SSF52540">
    <property type="entry name" value="P-loop containing nucleoside triphosphate hydrolases"/>
    <property type="match status" value="1"/>
</dbReference>
<keyword evidence="4" id="KW-0067">ATP-binding</keyword>
<evidence type="ECO:0000256" key="7">
    <source>
        <dbReference type="SAM" id="MobiDB-lite"/>
    </source>
</evidence>
<protein>
    <submittedName>
        <fullName evidence="11">ABC transporter</fullName>
    </submittedName>
</protein>
<feature type="transmembrane region" description="Helical" evidence="8">
    <location>
        <begin position="129"/>
        <end position="152"/>
    </location>
</feature>
<organism evidence="11 12">
    <name type="scientific">Streptomyces cacaoi</name>
    <dbReference type="NCBI Taxonomy" id="1898"/>
    <lineage>
        <taxon>Bacteria</taxon>
        <taxon>Bacillati</taxon>
        <taxon>Actinomycetota</taxon>
        <taxon>Actinomycetes</taxon>
        <taxon>Kitasatosporales</taxon>
        <taxon>Streptomycetaceae</taxon>
        <taxon>Streptomyces</taxon>
    </lineage>
</organism>
<gene>
    <name evidence="11" type="ORF">SCA03_58770</name>
</gene>
<dbReference type="InterPro" id="IPR003439">
    <property type="entry name" value="ABC_transporter-like_ATP-bd"/>
</dbReference>
<dbReference type="InterPro" id="IPR027417">
    <property type="entry name" value="P-loop_NTPase"/>
</dbReference>
<dbReference type="GO" id="GO:0015421">
    <property type="term" value="F:ABC-type oligopeptide transporter activity"/>
    <property type="evidence" value="ECO:0007669"/>
    <property type="project" value="TreeGrafter"/>
</dbReference>
<feature type="compositionally biased region" description="Gly residues" evidence="7">
    <location>
        <begin position="35"/>
        <end position="46"/>
    </location>
</feature>
<evidence type="ECO:0000256" key="2">
    <source>
        <dbReference type="ARBA" id="ARBA00022692"/>
    </source>
</evidence>
<evidence type="ECO:0000256" key="5">
    <source>
        <dbReference type="ARBA" id="ARBA00022989"/>
    </source>
</evidence>
<keyword evidence="6 8" id="KW-0472">Membrane</keyword>
<feature type="domain" description="ABC transporter" evidence="9">
    <location>
        <begin position="452"/>
        <end position="691"/>
    </location>
</feature>
<dbReference type="CDD" id="cd03228">
    <property type="entry name" value="ABCC_MRP_Like"/>
    <property type="match status" value="1"/>
</dbReference>
<dbReference type="PROSITE" id="PS00211">
    <property type="entry name" value="ABC_TRANSPORTER_1"/>
    <property type="match status" value="1"/>
</dbReference>
<dbReference type="SMART" id="SM00382">
    <property type="entry name" value="AAA"/>
    <property type="match status" value="1"/>
</dbReference>
<dbReference type="PROSITE" id="PS50929">
    <property type="entry name" value="ABC_TM1F"/>
    <property type="match status" value="1"/>
</dbReference>